<dbReference type="InterPro" id="IPR025510">
    <property type="entry name" value="DUF4397"/>
</dbReference>
<feature type="domain" description="DUF4397" evidence="1">
    <location>
        <begin position="38"/>
        <end position="151"/>
    </location>
</feature>
<comment type="caution">
    <text evidence="2">The sequence shown here is derived from an EMBL/GenBank/DDBJ whole genome shotgun (WGS) entry which is preliminary data.</text>
</comment>
<dbReference type="Pfam" id="PF14344">
    <property type="entry name" value="DUF4397"/>
    <property type="match status" value="1"/>
</dbReference>
<accession>A0ABU1YDV0</accession>
<name>A0ABU1YDV0_9FLAO</name>
<protein>
    <recommendedName>
        <fullName evidence="1">DUF4397 domain-containing protein</fullName>
    </recommendedName>
</protein>
<organism evidence="2 3">
    <name type="scientific">Flavobacterium piscis</name>
    <dbReference type="NCBI Taxonomy" id="1114874"/>
    <lineage>
        <taxon>Bacteria</taxon>
        <taxon>Pseudomonadati</taxon>
        <taxon>Bacteroidota</taxon>
        <taxon>Flavobacteriia</taxon>
        <taxon>Flavobacteriales</taxon>
        <taxon>Flavobacteriaceae</taxon>
        <taxon>Flavobacterium</taxon>
    </lineage>
</organism>
<evidence type="ECO:0000259" key="1">
    <source>
        <dbReference type="Pfam" id="PF14344"/>
    </source>
</evidence>
<evidence type="ECO:0000313" key="3">
    <source>
        <dbReference type="Proteomes" id="UP001269081"/>
    </source>
</evidence>
<dbReference type="RefSeq" id="WP_310284040.1">
    <property type="nucleotide sequence ID" value="NZ_JAVDWQ010000022.1"/>
</dbReference>
<dbReference type="Proteomes" id="UP001269081">
    <property type="component" value="Unassembled WGS sequence"/>
</dbReference>
<proteinExistence type="predicted"/>
<gene>
    <name evidence="2" type="ORF">J2W48_004382</name>
</gene>
<evidence type="ECO:0000313" key="2">
    <source>
        <dbReference type="EMBL" id="MDR7212421.1"/>
    </source>
</evidence>
<dbReference type="PROSITE" id="PS51257">
    <property type="entry name" value="PROKAR_LIPOPROTEIN"/>
    <property type="match status" value="1"/>
</dbReference>
<reference evidence="2 3" key="1">
    <citation type="submission" date="2023-07" db="EMBL/GenBank/DDBJ databases">
        <title>Sorghum-associated microbial communities from plants grown in Nebraska, USA.</title>
        <authorList>
            <person name="Schachtman D."/>
        </authorList>
    </citation>
    <scope>NUCLEOTIDE SEQUENCE [LARGE SCALE GENOMIC DNA]</scope>
    <source>
        <strain evidence="2 3">4129</strain>
    </source>
</reference>
<keyword evidence="3" id="KW-1185">Reference proteome</keyword>
<dbReference type="EMBL" id="JAVDWQ010000022">
    <property type="protein sequence ID" value="MDR7212421.1"/>
    <property type="molecule type" value="Genomic_DNA"/>
</dbReference>
<sequence>MKTKTIFIKLIPVKVIALVALIFLSACDNNEIDPFGSARLKVVNAAPNSGSQKFVMANIPYIGNLGYLENSVSYHNVVSGKNLVSQFRDENDNDLYATEELNLSDDKRYTVYLTGESRSDAEVRLYEDNITAPASGKARVKFIHLSSGAPQNIDFIDSEGNNLALNLARYNQSSYSEISAGSLAIEVRSAGESENIATLQTANFADGKVYTIFIAGSSTSGYTIKQILHN</sequence>